<protein>
    <submittedName>
        <fullName evidence="5">HV320 protein</fullName>
    </submittedName>
</protein>
<dbReference type="GO" id="GO:0002250">
    <property type="term" value="P:adaptive immune response"/>
    <property type="evidence" value="ECO:0007669"/>
    <property type="project" value="UniProtKB-KW"/>
</dbReference>
<keyword evidence="3" id="KW-1280">Immunoglobulin</keyword>
<name>A0A851DFE3_TODME</name>
<dbReference type="SUPFAM" id="SSF48726">
    <property type="entry name" value="Immunoglobulin"/>
    <property type="match status" value="1"/>
</dbReference>
<keyword evidence="1" id="KW-0391">Immunity</keyword>
<dbReference type="PANTHER" id="PTHR23266">
    <property type="entry name" value="IMMUNOGLOBULIN HEAVY CHAIN"/>
    <property type="match status" value="1"/>
</dbReference>
<evidence type="ECO:0000313" key="5">
    <source>
        <dbReference type="EMBL" id="NWI66664.1"/>
    </source>
</evidence>
<accession>A0A851DFE3</accession>
<reference evidence="5" key="1">
    <citation type="submission" date="2019-10" db="EMBL/GenBank/DDBJ databases">
        <title>Bird 10,000 Genomes (B10K) Project - Family phase.</title>
        <authorList>
            <person name="Zhang G."/>
        </authorList>
    </citation>
    <scope>NUCLEOTIDE SEQUENCE</scope>
    <source>
        <strain evidence="5">B10K-DU-002-69</strain>
        <tissue evidence="5">Muscle</tissue>
    </source>
</reference>
<dbReference type="SMART" id="SM00406">
    <property type="entry name" value="IGv"/>
    <property type="match status" value="1"/>
</dbReference>
<proteinExistence type="predicted"/>
<dbReference type="InterPro" id="IPR013783">
    <property type="entry name" value="Ig-like_fold"/>
</dbReference>
<dbReference type="InterPro" id="IPR013106">
    <property type="entry name" value="Ig_V-set"/>
</dbReference>
<feature type="non-terminal residue" evidence="5">
    <location>
        <position position="1"/>
    </location>
</feature>
<dbReference type="GO" id="GO:0019814">
    <property type="term" value="C:immunoglobulin complex"/>
    <property type="evidence" value="ECO:0007669"/>
    <property type="project" value="UniProtKB-KW"/>
</dbReference>
<keyword evidence="6" id="KW-1185">Reference proteome</keyword>
<feature type="domain" description="Immunoglobulin V-set" evidence="4">
    <location>
        <begin position="15"/>
        <end position="92"/>
    </location>
</feature>
<dbReference type="EMBL" id="WEIS01049599">
    <property type="protein sequence ID" value="NWI66664.1"/>
    <property type="molecule type" value="Genomic_DNA"/>
</dbReference>
<evidence type="ECO:0000256" key="3">
    <source>
        <dbReference type="ARBA" id="ARBA00043265"/>
    </source>
</evidence>
<feature type="non-terminal residue" evidence="5">
    <location>
        <position position="92"/>
    </location>
</feature>
<dbReference type="Pfam" id="PF07686">
    <property type="entry name" value="V-set"/>
    <property type="match status" value="1"/>
</dbReference>
<dbReference type="InterPro" id="IPR036179">
    <property type="entry name" value="Ig-like_dom_sf"/>
</dbReference>
<dbReference type="AlphaFoldDB" id="A0A851DFE3"/>
<keyword evidence="2" id="KW-1064">Adaptive immunity</keyword>
<organism evidence="5 6">
    <name type="scientific">Todus mexicanus</name>
    <name type="common">Puerto Rican tody</name>
    <dbReference type="NCBI Taxonomy" id="135184"/>
    <lineage>
        <taxon>Eukaryota</taxon>
        <taxon>Metazoa</taxon>
        <taxon>Chordata</taxon>
        <taxon>Craniata</taxon>
        <taxon>Vertebrata</taxon>
        <taxon>Euteleostomi</taxon>
        <taxon>Archelosauria</taxon>
        <taxon>Archosauria</taxon>
        <taxon>Dinosauria</taxon>
        <taxon>Saurischia</taxon>
        <taxon>Theropoda</taxon>
        <taxon>Coelurosauria</taxon>
        <taxon>Aves</taxon>
        <taxon>Neognathae</taxon>
        <taxon>Neoaves</taxon>
        <taxon>Telluraves</taxon>
        <taxon>Coraciimorphae</taxon>
        <taxon>Coraciiformes</taxon>
        <taxon>Todidae</taxon>
        <taxon>Todus</taxon>
    </lineage>
</organism>
<evidence type="ECO:0000313" key="6">
    <source>
        <dbReference type="Proteomes" id="UP000660247"/>
    </source>
</evidence>
<dbReference type="InterPro" id="IPR050199">
    <property type="entry name" value="IgHV"/>
</dbReference>
<dbReference type="GO" id="GO:0005576">
    <property type="term" value="C:extracellular region"/>
    <property type="evidence" value="ECO:0007669"/>
    <property type="project" value="UniProtKB-ARBA"/>
</dbReference>
<evidence type="ECO:0000256" key="1">
    <source>
        <dbReference type="ARBA" id="ARBA00022859"/>
    </source>
</evidence>
<sequence>ELVESSGGLQPPRGSLHLLSKASGFSFGDFGIGWVRQAPGKGLEWVAGIHKAGYTHYAPSVKDRFSISCDNTQSMVTLQMSSLRADHTAAYY</sequence>
<gene>
    <name evidence="5" type="primary">Ighv320_0</name>
    <name evidence="5" type="ORF">TODMEX_R10052</name>
</gene>
<dbReference type="Gene3D" id="2.60.40.10">
    <property type="entry name" value="Immunoglobulins"/>
    <property type="match status" value="1"/>
</dbReference>
<evidence type="ECO:0000259" key="4">
    <source>
        <dbReference type="SMART" id="SM00406"/>
    </source>
</evidence>
<evidence type="ECO:0000256" key="2">
    <source>
        <dbReference type="ARBA" id="ARBA00023130"/>
    </source>
</evidence>
<dbReference type="OrthoDB" id="8865476at2759"/>
<comment type="caution">
    <text evidence="5">The sequence shown here is derived from an EMBL/GenBank/DDBJ whole genome shotgun (WGS) entry which is preliminary data.</text>
</comment>
<dbReference type="Proteomes" id="UP000660247">
    <property type="component" value="Unassembled WGS sequence"/>
</dbReference>